<sequence length="113" mass="12307">MDENLTRVIQEHLPGLPWLQMGSGFLIGLSVGYVIKKSFKILLFFGGLAVALLFILEHQHLITLNEEGLTQTVSEGSTLFQHFALFLKERLSRLGVAGGTSSVAGFFAGLKMG</sequence>
<keyword evidence="4 6" id="KW-1133">Transmembrane helix</keyword>
<comment type="similarity">
    <text evidence="2">Belongs to the FUN14 family.</text>
</comment>
<proteinExistence type="inferred from homology"/>
<dbReference type="RefSeq" id="WP_013554159.1">
    <property type="nucleotide sequence ID" value="NC_014935.1"/>
</dbReference>
<dbReference type="Pfam" id="PF04930">
    <property type="entry name" value="FUN14"/>
    <property type="match status" value="1"/>
</dbReference>
<evidence type="ECO:0000256" key="4">
    <source>
        <dbReference type="ARBA" id="ARBA00022989"/>
    </source>
</evidence>
<protein>
    <submittedName>
        <fullName evidence="7">FUN14 family protein</fullName>
    </submittedName>
</protein>
<dbReference type="AlphaFoldDB" id="E6WYF6"/>
<keyword evidence="5 6" id="KW-0472">Membrane</keyword>
<reference evidence="7 8" key="1">
    <citation type="journal article" date="2011" name="Stand. Genomic Sci.">
        <title>Complete genome sequence of Nitratifractor salsuginis type strain (E9I37-1).</title>
        <authorList>
            <person name="Anderson I."/>
            <person name="Sikorski J."/>
            <person name="Zeytun A."/>
            <person name="Nolan M."/>
            <person name="Lapidus A."/>
            <person name="Lucas S."/>
            <person name="Hammon N."/>
            <person name="Deshpande S."/>
            <person name="Cheng J.F."/>
            <person name="Tapia R."/>
            <person name="Han C."/>
            <person name="Goodwin L."/>
            <person name="Pitluck S."/>
            <person name="Liolios K."/>
            <person name="Pagani I."/>
            <person name="Ivanova N."/>
            <person name="Huntemann M."/>
            <person name="Mavromatis K."/>
            <person name="Ovchinikova G."/>
            <person name="Pati A."/>
            <person name="Chen A."/>
            <person name="Palaniappan K."/>
            <person name="Land M."/>
            <person name="Hauser L."/>
            <person name="Brambilla E.M."/>
            <person name="Ngatchou-Djao O.D."/>
            <person name="Rohde M."/>
            <person name="Tindall B.J."/>
            <person name="Goker M."/>
            <person name="Detter J.C."/>
            <person name="Woyke T."/>
            <person name="Bristow J."/>
            <person name="Eisen J.A."/>
            <person name="Markowitz V."/>
            <person name="Hugenholtz P."/>
            <person name="Klenk H.P."/>
            <person name="Kyrpides N.C."/>
        </authorList>
    </citation>
    <scope>NUCLEOTIDE SEQUENCE [LARGE SCALE GENOMIC DNA]</scope>
    <source>
        <strain evidence="8">DSM 16511 / JCM 12458 / E9I37-1</strain>
    </source>
</reference>
<evidence type="ECO:0000256" key="3">
    <source>
        <dbReference type="ARBA" id="ARBA00022692"/>
    </source>
</evidence>
<feature type="transmembrane region" description="Helical" evidence="6">
    <location>
        <begin position="42"/>
        <end position="62"/>
    </location>
</feature>
<keyword evidence="3 6" id="KW-0812">Transmembrane</keyword>
<dbReference type="STRING" id="749222.Nitsa_1215"/>
<evidence type="ECO:0000256" key="5">
    <source>
        <dbReference type="ARBA" id="ARBA00023136"/>
    </source>
</evidence>
<feature type="transmembrane region" description="Helical" evidence="6">
    <location>
        <begin position="91"/>
        <end position="110"/>
    </location>
</feature>
<dbReference type="EMBL" id="CP002452">
    <property type="protein sequence ID" value="ADV46468.1"/>
    <property type="molecule type" value="Genomic_DNA"/>
</dbReference>
<dbReference type="HOGENOM" id="CLU_144748_0_0_7"/>
<dbReference type="KEGG" id="nsa:Nitsa_1215"/>
<reference evidence="8" key="2">
    <citation type="submission" date="2011-01" db="EMBL/GenBank/DDBJ databases">
        <title>The complete genome of Nitratifractor salsuginis DSM 16511.</title>
        <authorList>
            <consortium name="US DOE Joint Genome Institute (JGI-PGF)"/>
            <person name="Lucas S."/>
            <person name="Copeland A."/>
            <person name="Lapidus A."/>
            <person name="Bruce D."/>
            <person name="Goodwin L."/>
            <person name="Pitluck S."/>
            <person name="Kyrpides N."/>
            <person name="Mavromatis K."/>
            <person name="Ivanova N."/>
            <person name="Mikhailova N."/>
            <person name="Zeytun A."/>
            <person name="Detter J.C."/>
            <person name="Tapia R."/>
            <person name="Han C."/>
            <person name="Land M."/>
            <person name="Hauser L."/>
            <person name="Markowitz V."/>
            <person name="Cheng J.-F."/>
            <person name="Hugenholtz P."/>
            <person name="Woyke T."/>
            <person name="Wu D."/>
            <person name="Tindall B."/>
            <person name="Schuetze A."/>
            <person name="Brambilla E."/>
            <person name="Klenk H.-P."/>
            <person name="Eisen J.A."/>
        </authorList>
    </citation>
    <scope>NUCLEOTIDE SEQUENCE [LARGE SCALE GENOMIC DNA]</scope>
    <source>
        <strain evidence="8">DSM 16511 / JCM 12458 / E9I37-1</strain>
    </source>
</reference>
<name>E6WYF6_NITSE</name>
<comment type="subcellular location">
    <subcellularLocation>
        <location evidence="1">Membrane</location>
    </subcellularLocation>
</comment>
<evidence type="ECO:0000313" key="8">
    <source>
        <dbReference type="Proteomes" id="UP000008633"/>
    </source>
</evidence>
<evidence type="ECO:0000256" key="6">
    <source>
        <dbReference type="SAM" id="Phobius"/>
    </source>
</evidence>
<keyword evidence="8" id="KW-1185">Reference proteome</keyword>
<feature type="transmembrane region" description="Helical" evidence="6">
    <location>
        <begin position="15"/>
        <end position="35"/>
    </location>
</feature>
<accession>E6WYF6</accession>
<organism evidence="7 8">
    <name type="scientific">Nitratifractor salsuginis (strain DSM 16511 / JCM 12458 / E9I37-1)</name>
    <dbReference type="NCBI Taxonomy" id="749222"/>
    <lineage>
        <taxon>Bacteria</taxon>
        <taxon>Pseudomonadati</taxon>
        <taxon>Campylobacterota</taxon>
        <taxon>Epsilonproteobacteria</taxon>
        <taxon>Campylobacterales</taxon>
        <taxon>Sulfurovaceae</taxon>
        <taxon>Nitratifractor</taxon>
    </lineage>
</organism>
<dbReference type="Proteomes" id="UP000008633">
    <property type="component" value="Chromosome"/>
</dbReference>
<dbReference type="InterPro" id="IPR007014">
    <property type="entry name" value="FUN14"/>
</dbReference>
<dbReference type="eggNOG" id="COG2383">
    <property type="taxonomic scope" value="Bacteria"/>
</dbReference>
<evidence type="ECO:0000256" key="2">
    <source>
        <dbReference type="ARBA" id="ARBA00009160"/>
    </source>
</evidence>
<evidence type="ECO:0000313" key="7">
    <source>
        <dbReference type="EMBL" id="ADV46468.1"/>
    </source>
</evidence>
<evidence type="ECO:0000256" key="1">
    <source>
        <dbReference type="ARBA" id="ARBA00004370"/>
    </source>
</evidence>
<dbReference type="GO" id="GO:0016020">
    <property type="term" value="C:membrane"/>
    <property type="evidence" value="ECO:0007669"/>
    <property type="project" value="UniProtKB-SubCell"/>
</dbReference>
<gene>
    <name evidence="7" type="ordered locus">Nitsa_1215</name>
</gene>